<dbReference type="RefSeq" id="WP_183399993.1">
    <property type="nucleotide sequence ID" value="NZ_JACIDS010000004.1"/>
</dbReference>
<evidence type="ECO:0000259" key="3">
    <source>
        <dbReference type="Pfam" id="PF01979"/>
    </source>
</evidence>
<dbReference type="Proteomes" id="UP000553963">
    <property type="component" value="Unassembled WGS sequence"/>
</dbReference>
<gene>
    <name evidence="4" type="ORF">GGR25_003408</name>
</gene>
<dbReference type="Gene3D" id="3.20.20.140">
    <property type="entry name" value="Metal-dependent hydrolases"/>
    <property type="match status" value="1"/>
</dbReference>
<dbReference type="InterPro" id="IPR011059">
    <property type="entry name" value="Metal-dep_hydrolase_composite"/>
</dbReference>
<feature type="domain" description="Amidohydrolase-related" evidence="3">
    <location>
        <begin position="52"/>
        <end position="429"/>
    </location>
</feature>
<dbReference type="PANTHER" id="PTHR43794:SF11">
    <property type="entry name" value="AMIDOHYDROLASE-RELATED DOMAIN-CONTAINING PROTEIN"/>
    <property type="match status" value="1"/>
</dbReference>
<sequence>MAGRIVETLEVGAVLAAPGRGPASGPALIRIDHGRIAAIEPLGGSGNGLMAIAAPVNAHDHGRGLRTLAFGAVDDALESWIPTLGREPKLDAYRRAAVAFARMAEGGICATNHSHGPQDETKILEEAEAVSRAARDVGIHVAFAAPFTDRNPLVYGDQKVFLAAAEPSLRPRLEGRLAPPKAVGDFLRLFDEMAAFEHENFSLQYCPVGAQWVSDASLAAIAEASALNGRRIHMHFLETRYQREWADHAYPDGIVRRLDELGLLSPRLSLAHGVYLTEAECELLAERGVIVSVNTSSNFRLRSGIAPVAAFVKAGLDFGAGLDAQPMDDDDDMLREMRLLYLNHRGFGLDDVLTPARLFEAACADGRRAVIGLDGGGRIEVGAPADLLVLDYAGMAPDLLSAKADPTNVLLTRATRKHIVRLLVRGKVVAEGGRATGIDRTALEAELLAEARANWNAAPPDDEATAAMKRAVRRYYGCGCHFGAGLR</sequence>
<dbReference type="AlphaFoldDB" id="A0A840APS0"/>
<keyword evidence="2 4" id="KW-0378">Hydrolase</keyword>
<evidence type="ECO:0000313" key="5">
    <source>
        <dbReference type="Proteomes" id="UP000553963"/>
    </source>
</evidence>
<dbReference type="InterPro" id="IPR050287">
    <property type="entry name" value="MTA/SAH_deaminase"/>
</dbReference>
<dbReference type="SUPFAM" id="SSF51338">
    <property type="entry name" value="Composite domain of metallo-dependent hydrolases"/>
    <property type="match status" value="1"/>
</dbReference>
<evidence type="ECO:0000256" key="2">
    <source>
        <dbReference type="ARBA" id="ARBA00022801"/>
    </source>
</evidence>
<dbReference type="InterPro" id="IPR032466">
    <property type="entry name" value="Metal_Hydrolase"/>
</dbReference>
<dbReference type="Pfam" id="PF01979">
    <property type="entry name" value="Amidohydro_1"/>
    <property type="match status" value="1"/>
</dbReference>
<keyword evidence="5" id="KW-1185">Reference proteome</keyword>
<evidence type="ECO:0000256" key="1">
    <source>
        <dbReference type="ARBA" id="ARBA00006745"/>
    </source>
</evidence>
<dbReference type="EMBL" id="JACIDS010000004">
    <property type="protein sequence ID" value="MBB3932350.1"/>
    <property type="molecule type" value="Genomic_DNA"/>
</dbReference>
<organism evidence="4 5">
    <name type="scientific">Kaistia hirudinis</name>
    <dbReference type="NCBI Taxonomy" id="1293440"/>
    <lineage>
        <taxon>Bacteria</taxon>
        <taxon>Pseudomonadati</taxon>
        <taxon>Pseudomonadota</taxon>
        <taxon>Alphaproteobacteria</taxon>
        <taxon>Hyphomicrobiales</taxon>
        <taxon>Kaistiaceae</taxon>
        <taxon>Kaistia</taxon>
    </lineage>
</organism>
<proteinExistence type="inferred from homology"/>
<name>A0A840APS0_9HYPH</name>
<protein>
    <submittedName>
        <fullName evidence="4">Cytosine/adenosine deaminase-related metal-dependent hydrolase</fullName>
    </submittedName>
</protein>
<dbReference type="PANTHER" id="PTHR43794">
    <property type="entry name" value="AMINOHYDROLASE SSNA-RELATED"/>
    <property type="match status" value="1"/>
</dbReference>
<accession>A0A840APS0</accession>
<comment type="caution">
    <text evidence="4">The sequence shown here is derived from an EMBL/GenBank/DDBJ whole genome shotgun (WGS) entry which is preliminary data.</text>
</comment>
<evidence type="ECO:0000313" key="4">
    <source>
        <dbReference type="EMBL" id="MBB3932350.1"/>
    </source>
</evidence>
<comment type="similarity">
    <text evidence="1">Belongs to the metallo-dependent hydrolases superfamily. ATZ/TRZ family.</text>
</comment>
<dbReference type="SUPFAM" id="SSF51556">
    <property type="entry name" value="Metallo-dependent hydrolases"/>
    <property type="match status" value="1"/>
</dbReference>
<dbReference type="GO" id="GO:0016810">
    <property type="term" value="F:hydrolase activity, acting on carbon-nitrogen (but not peptide) bonds"/>
    <property type="evidence" value="ECO:0007669"/>
    <property type="project" value="InterPro"/>
</dbReference>
<dbReference type="InterPro" id="IPR006680">
    <property type="entry name" value="Amidohydro-rel"/>
</dbReference>
<reference evidence="4 5" key="1">
    <citation type="submission" date="2020-08" db="EMBL/GenBank/DDBJ databases">
        <title>Genomic Encyclopedia of Type Strains, Phase IV (KMG-IV): sequencing the most valuable type-strain genomes for metagenomic binning, comparative biology and taxonomic classification.</title>
        <authorList>
            <person name="Goeker M."/>
        </authorList>
    </citation>
    <scope>NUCLEOTIDE SEQUENCE [LARGE SCALE GENOMIC DNA]</scope>
    <source>
        <strain evidence="4 5">DSM 25966</strain>
    </source>
</reference>